<dbReference type="AlphaFoldDB" id="A0A6B1DTH2"/>
<feature type="domain" description="NAD(P)-binding" evidence="1">
    <location>
        <begin position="8"/>
        <end position="152"/>
    </location>
</feature>
<gene>
    <name evidence="2" type="ORF">F4Y08_06535</name>
</gene>
<dbReference type="EMBL" id="VXPY01000040">
    <property type="protein sequence ID" value="MYD89982.1"/>
    <property type="molecule type" value="Genomic_DNA"/>
</dbReference>
<evidence type="ECO:0000259" key="1">
    <source>
        <dbReference type="Pfam" id="PF13460"/>
    </source>
</evidence>
<dbReference type="PANTHER" id="PTHR12126">
    <property type="entry name" value="NADH-UBIQUINONE OXIDOREDUCTASE 39 KDA SUBUNIT-RELATED"/>
    <property type="match status" value="1"/>
</dbReference>
<dbReference type="GO" id="GO:0044877">
    <property type="term" value="F:protein-containing complex binding"/>
    <property type="evidence" value="ECO:0007669"/>
    <property type="project" value="TreeGrafter"/>
</dbReference>
<sequence>MQTAAVTGAWSFLGRHVARELLERGAQVVSLSSRTPPDPDPFQGSVQARPLRWDSAELTASLAGVDTLYNTYWVRHDRPPIGHRGPWTSHSEAVRNSCMLLDAAKAAGVQRIVHVSITQPSADSRLTYFRGKAQVEAHLRGTGLSHAILRPSCFFGGGDILINNVAWAVRRMPFFPLPGPLDYRIRPMHVADMAQAICNWGEREDNATRDACGPDQYRFADLVRYIGHTVAGKEPRILTLPTSVCLRLYQAAGLLLRDTILSRAELEGLSQDLLGSDEEPLGTTALSEWVARRADTLGREFHPEPPR</sequence>
<proteinExistence type="predicted"/>
<dbReference type="PANTHER" id="PTHR12126:SF11">
    <property type="entry name" value="NADH DEHYDROGENASE [UBIQUINONE] 1 ALPHA SUBCOMPLEX SUBUNIT 9, MITOCHONDRIAL"/>
    <property type="match status" value="1"/>
</dbReference>
<dbReference type="Gene3D" id="3.40.50.720">
    <property type="entry name" value="NAD(P)-binding Rossmann-like Domain"/>
    <property type="match status" value="1"/>
</dbReference>
<dbReference type="InterPro" id="IPR036291">
    <property type="entry name" value="NAD(P)-bd_dom_sf"/>
</dbReference>
<dbReference type="InterPro" id="IPR051207">
    <property type="entry name" value="ComplexI_NDUFA9_subunit"/>
</dbReference>
<dbReference type="InterPro" id="IPR016040">
    <property type="entry name" value="NAD(P)-bd_dom"/>
</dbReference>
<reference evidence="2" key="1">
    <citation type="submission" date="2019-09" db="EMBL/GenBank/DDBJ databases">
        <title>Characterisation of the sponge microbiome using genome-centric metagenomics.</title>
        <authorList>
            <person name="Engelberts J.P."/>
            <person name="Robbins S.J."/>
            <person name="De Goeij J.M."/>
            <person name="Aranda M."/>
            <person name="Bell S.C."/>
            <person name="Webster N.S."/>
        </authorList>
    </citation>
    <scope>NUCLEOTIDE SEQUENCE</scope>
    <source>
        <strain evidence="2">SB0662_bin_9</strain>
    </source>
</reference>
<name>A0A6B1DTH2_9CHLR</name>
<evidence type="ECO:0000313" key="2">
    <source>
        <dbReference type="EMBL" id="MYD89982.1"/>
    </source>
</evidence>
<organism evidence="2">
    <name type="scientific">Caldilineaceae bacterium SB0662_bin_9</name>
    <dbReference type="NCBI Taxonomy" id="2605258"/>
    <lineage>
        <taxon>Bacteria</taxon>
        <taxon>Bacillati</taxon>
        <taxon>Chloroflexota</taxon>
        <taxon>Caldilineae</taxon>
        <taxon>Caldilineales</taxon>
        <taxon>Caldilineaceae</taxon>
    </lineage>
</organism>
<accession>A0A6B1DTH2</accession>
<protein>
    <submittedName>
        <fullName evidence="2">NAD(P)H-binding protein</fullName>
    </submittedName>
</protein>
<dbReference type="Pfam" id="PF13460">
    <property type="entry name" value="NAD_binding_10"/>
    <property type="match status" value="1"/>
</dbReference>
<comment type="caution">
    <text evidence="2">The sequence shown here is derived from an EMBL/GenBank/DDBJ whole genome shotgun (WGS) entry which is preliminary data.</text>
</comment>
<dbReference type="SUPFAM" id="SSF51735">
    <property type="entry name" value="NAD(P)-binding Rossmann-fold domains"/>
    <property type="match status" value="1"/>
</dbReference>